<sequence length="332" mass="37220">MINSGMMGMPLHFGRMPRWLTERMGKMGSAIIESVAQNYGKSEVLTRLSDPNWFQALGAVMGMQWNSSGVTATVLGSLKRKINPMASDLGIYILGGKGKYGWNTPQQVRRVSNRHSLKGDELVKASQLTRRVDNNAIQDGYNLYQQYFILSDEGEWTGITQGMNTRNRRARRYHWHSPTVRSFVSDPHTAIVGERGGPILNLADSRADFARTNIVNLTKEKPTEVLDTYRSTSLPDHHDVRENDVNMKRLGAVLQMAYNSEINNFEDLLMLKGVGPRTLKALALTSEVIHGDASRFEDPSRFSFAVGGKDGRPHPVDTESYDETIEMLQDSV</sequence>
<dbReference type="Pfam" id="PF05559">
    <property type="entry name" value="DUF763"/>
    <property type="match status" value="1"/>
</dbReference>
<evidence type="ECO:0000313" key="1">
    <source>
        <dbReference type="EMBL" id="SVC21200.1"/>
    </source>
</evidence>
<dbReference type="PANTHER" id="PTHR38597">
    <property type="entry name" value="BLL3834 PROTEIN"/>
    <property type="match status" value="1"/>
</dbReference>
<gene>
    <name evidence="1" type="ORF">METZ01_LOCUS274054</name>
</gene>
<name>A0A382K9Q3_9ZZZZ</name>
<reference evidence="1" key="1">
    <citation type="submission" date="2018-05" db="EMBL/GenBank/DDBJ databases">
        <authorList>
            <person name="Lanie J.A."/>
            <person name="Ng W.-L."/>
            <person name="Kazmierczak K.M."/>
            <person name="Andrzejewski T.M."/>
            <person name="Davidsen T.M."/>
            <person name="Wayne K.J."/>
            <person name="Tettelin H."/>
            <person name="Glass J.I."/>
            <person name="Rusch D."/>
            <person name="Podicherti R."/>
            <person name="Tsui H.-C.T."/>
            <person name="Winkler M.E."/>
        </authorList>
    </citation>
    <scope>NUCLEOTIDE SEQUENCE</scope>
</reference>
<dbReference type="PANTHER" id="PTHR38597:SF1">
    <property type="entry name" value="BLL3834 PROTEIN"/>
    <property type="match status" value="1"/>
</dbReference>
<organism evidence="1">
    <name type="scientific">marine metagenome</name>
    <dbReference type="NCBI Taxonomy" id="408172"/>
    <lineage>
        <taxon>unclassified sequences</taxon>
        <taxon>metagenomes</taxon>
        <taxon>ecological metagenomes</taxon>
    </lineage>
</organism>
<dbReference type="EMBL" id="UINC01079317">
    <property type="protein sequence ID" value="SVC21200.1"/>
    <property type="molecule type" value="Genomic_DNA"/>
</dbReference>
<dbReference type="InterPro" id="IPR008482">
    <property type="entry name" value="DUF763"/>
</dbReference>
<proteinExistence type="predicted"/>
<feature type="non-terminal residue" evidence="1">
    <location>
        <position position="332"/>
    </location>
</feature>
<evidence type="ECO:0008006" key="2">
    <source>
        <dbReference type="Google" id="ProtNLM"/>
    </source>
</evidence>
<protein>
    <recommendedName>
        <fullName evidence="2">DUF763 domain-containing protein</fullName>
    </recommendedName>
</protein>
<accession>A0A382K9Q3</accession>
<dbReference type="AlphaFoldDB" id="A0A382K9Q3"/>
<feature type="non-terminal residue" evidence="1">
    <location>
        <position position="1"/>
    </location>
</feature>